<organism evidence="5 6">
    <name type="scientific">Pseudorhodobacter turbinis</name>
    <dbReference type="NCBI Taxonomy" id="2500533"/>
    <lineage>
        <taxon>Bacteria</taxon>
        <taxon>Pseudomonadati</taxon>
        <taxon>Pseudomonadota</taxon>
        <taxon>Alphaproteobacteria</taxon>
        <taxon>Rhodobacterales</taxon>
        <taxon>Paracoccaceae</taxon>
        <taxon>Pseudorhodobacter</taxon>
    </lineage>
</organism>
<sequence length="303" mass="33227">MMRSPRRHQMPKVCAVQAAKDVSTWLSDCTSQLQHDMVTIIRISKMSDRFHERRFTMMPPKTPTGLPGRVQIAFVDTLIAKIAAPISTARHGHILSYESDLADHGILLVDGWLALSKSLCGGETQIIDVMLPGDFALIGAKEAPVSACTVEALSDVQYITIRPPMVNGPDPASAKLRDVLAAAILTTQSRTSEMLLRLGRGNAASRVAFALIEFHTRLQAVGRTNGNIFEFPITQQKFGEFTGLTNVHVCRTLRRLERDGFIAHPDSRSIELLDIPALCDLASIDLDLFRAEILIQHAAPALG</sequence>
<dbReference type="InterPro" id="IPR000595">
    <property type="entry name" value="cNMP-bd_dom"/>
</dbReference>
<feature type="domain" description="HTH crp-type" evidence="4">
    <location>
        <begin position="201"/>
        <end position="276"/>
    </location>
</feature>
<dbReference type="GO" id="GO:0006355">
    <property type="term" value="P:regulation of DNA-templated transcription"/>
    <property type="evidence" value="ECO:0007669"/>
    <property type="project" value="InterPro"/>
</dbReference>
<dbReference type="PROSITE" id="PS51063">
    <property type="entry name" value="HTH_CRP_2"/>
    <property type="match status" value="1"/>
</dbReference>
<name>A0A4P8EKN8_9RHOB</name>
<dbReference type="GO" id="GO:0003677">
    <property type="term" value="F:DNA binding"/>
    <property type="evidence" value="ECO:0007669"/>
    <property type="project" value="UniProtKB-KW"/>
</dbReference>
<dbReference type="Gene3D" id="1.10.10.10">
    <property type="entry name" value="Winged helix-like DNA-binding domain superfamily/Winged helix DNA-binding domain"/>
    <property type="match status" value="1"/>
</dbReference>
<proteinExistence type="predicted"/>
<keyword evidence="1" id="KW-0805">Transcription regulation</keyword>
<evidence type="ECO:0000313" key="6">
    <source>
        <dbReference type="Proteomes" id="UP000298631"/>
    </source>
</evidence>
<evidence type="ECO:0000313" key="5">
    <source>
        <dbReference type="EMBL" id="QCO57596.1"/>
    </source>
</evidence>
<dbReference type="CDD" id="cd00038">
    <property type="entry name" value="CAP_ED"/>
    <property type="match status" value="1"/>
</dbReference>
<keyword evidence="6" id="KW-1185">Reference proteome</keyword>
<dbReference type="SUPFAM" id="SSF51206">
    <property type="entry name" value="cAMP-binding domain-like"/>
    <property type="match status" value="1"/>
</dbReference>
<dbReference type="Proteomes" id="UP000298631">
    <property type="component" value="Plasmid unnamed1"/>
</dbReference>
<dbReference type="InterPro" id="IPR014710">
    <property type="entry name" value="RmlC-like_jellyroll"/>
</dbReference>
<dbReference type="SMART" id="SM00419">
    <property type="entry name" value="HTH_CRP"/>
    <property type="match status" value="1"/>
</dbReference>
<dbReference type="SUPFAM" id="SSF46785">
    <property type="entry name" value="Winged helix' DNA-binding domain"/>
    <property type="match status" value="1"/>
</dbReference>
<keyword evidence="5" id="KW-0614">Plasmid</keyword>
<keyword evidence="2" id="KW-0238">DNA-binding</keyword>
<dbReference type="InterPro" id="IPR012318">
    <property type="entry name" value="HTH_CRP"/>
</dbReference>
<keyword evidence="3" id="KW-0804">Transcription</keyword>
<dbReference type="InterPro" id="IPR018490">
    <property type="entry name" value="cNMP-bd_dom_sf"/>
</dbReference>
<dbReference type="EMBL" id="CP039965">
    <property type="protein sequence ID" value="QCO57596.1"/>
    <property type="molecule type" value="Genomic_DNA"/>
</dbReference>
<dbReference type="Pfam" id="PF13545">
    <property type="entry name" value="HTH_Crp_2"/>
    <property type="match status" value="1"/>
</dbReference>
<dbReference type="AlphaFoldDB" id="A0A4P8EKN8"/>
<dbReference type="OrthoDB" id="7584044at2"/>
<evidence type="ECO:0000256" key="1">
    <source>
        <dbReference type="ARBA" id="ARBA00023015"/>
    </source>
</evidence>
<evidence type="ECO:0000259" key="4">
    <source>
        <dbReference type="PROSITE" id="PS51063"/>
    </source>
</evidence>
<gene>
    <name evidence="5" type="ORF">EOK75_17995</name>
</gene>
<dbReference type="InterPro" id="IPR036388">
    <property type="entry name" value="WH-like_DNA-bd_sf"/>
</dbReference>
<reference evidence="5 6" key="1">
    <citation type="submission" date="2019-05" db="EMBL/GenBank/DDBJ databases">
        <title>Pseudorhodobacter turbinis sp. nov., isolated from the gut of the Korean turban shell.</title>
        <authorList>
            <person name="Jeong Y.-S."/>
            <person name="Kang W.-R."/>
            <person name="Bae J.-W."/>
        </authorList>
    </citation>
    <scope>NUCLEOTIDE SEQUENCE [LARGE SCALE GENOMIC DNA]</scope>
    <source>
        <strain evidence="5 6">S12M18</strain>
        <plasmid evidence="5 6">unnamed1</plasmid>
    </source>
</reference>
<dbReference type="Gene3D" id="2.60.120.10">
    <property type="entry name" value="Jelly Rolls"/>
    <property type="match status" value="1"/>
</dbReference>
<geneLocation type="plasmid" evidence="5 6">
    <name>unnamed1</name>
</geneLocation>
<dbReference type="InterPro" id="IPR036390">
    <property type="entry name" value="WH_DNA-bd_sf"/>
</dbReference>
<dbReference type="KEGG" id="pseb:EOK75_17995"/>
<evidence type="ECO:0000256" key="3">
    <source>
        <dbReference type="ARBA" id="ARBA00023163"/>
    </source>
</evidence>
<protein>
    <submittedName>
        <fullName evidence="5">Crp/Fnr family transcriptional regulator</fullName>
    </submittedName>
</protein>
<evidence type="ECO:0000256" key="2">
    <source>
        <dbReference type="ARBA" id="ARBA00023125"/>
    </source>
</evidence>
<accession>A0A4P8EKN8</accession>